<protein>
    <recommendedName>
        <fullName evidence="3">PIR Superfamily Protein</fullName>
    </recommendedName>
</protein>
<sequence>MRKVSSMLHKNYSRIGSYEQKFRAPSCKYLNFWLDSQKENYVTNTLAISADAWEHIENLWDTLKGKYTYQCERKMNNKSLSETKKFMDFMIFCINKEELKKKCEQSYEQQQYKNIYCTEFNNYINKNYKYFLENVVCLEDKNNDSDCTFIFSDDCTLQDMSKTFPEYNFTARSIVDGKSRNTIKKCQNTKIIRDVDPSLDNNPAPLDDDQARLSVAPDDSIQFDLPSPTVVHSIDNGTSKTIYYSGLSLSGVFFTSMVLYKV</sequence>
<gene>
    <name evidence="1" type="ORF">PVIIG_05339</name>
</gene>
<organism evidence="1 2">
    <name type="scientific">Plasmodium vivax India VII</name>
    <dbReference type="NCBI Taxonomy" id="1077284"/>
    <lineage>
        <taxon>Eukaryota</taxon>
        <taxon>Sar</taxon>
        <taxon>Alveolata</taxon>
        <taxon>Apicomplexa</taxon>
        <taxon>Aconoidasida</taxon>
        <taxon>Haemosporida</taxon>
        <taxon>Plasmodiidae</taxon>
        <taxon>Plasmodium</taxon>
        <taxon>Plasmodium (Plasmodium)</taxon>
    </lineage>
</organism>
<dbReference type="AlphaFoldDB" id="A0A0J9S302"/>
<reference evidence="1 2" key="1">
    <citation type="submission" date="2011-08" db="EMBL/GenBank/DDBJ databases">
        <title>The Genome Sequence of Plasmodium vivax India VII.</title>
        <authorList>
            <consortium name="The Broad Institute Genome Sequencing Platform"/>
            <consortium name="The Broad Institute Genome Sequencing Center for Infectious Disease"/>
            <person name="Neafsey D."/>
            <person name="Carlton J."/>
            <person name="Barnwell J."/>
            <person name="Collins W."/>
            <person name="Escalante A."/>
            <person name="Mullikin J."/>
            <person name="Saul A."/>
            <person name="Guigo R."/>
            <person name="Camara F."/>
            <person name="Young S.K."/>
            <person name="Zeng Q."/>
            <person name="Gargeya S."/>
            <person name="Fitzgerald M."/>
            <person name="Haas B."/>
            <person name="Abouelleil A."/>
            <person name="Alvarado L."/>
            <person name="Arachchi H.M."/>
            <person name="Berlin A."/>
            <person name="Brown A."/>
            <person name="Chapman S.B."/>
            <person name="Chen Z."/>
            <person name="Dunbar C."/>
            <person name="Freedman E."/>
            <person name="Gearin G."/>
            <person name="Gellesch M."/>
            <person name="Goldberg J."/>
            <person name="Griggs A."/>
            <person name="Gujja S."/>
            <person name="Heiman D."/>
            <person name="Howarth C."/>
            <person name="Larson L."/>
            <person name="Lui A."/>
            <person name="MacDonald P.J.P."/>
            <person name="Montmayeur A."/>
            <person name="Murphy C."/>
            <person name="Neiman D."/>
            <person name="Pearson M."/>
            <person name="Priest M."/>
            <person name="Roberts A."/>
            <person name="Saif S."/>
            <person name="Shea T."/>
            <person name="Shenoy N."/>
            <person name="Sisk P."/>
            <person name="Stolte C."/>
            <person name="Sykes S."/>
            <person name="Wortman J."/>
            <person name="Nusbaum C."/>
            <person name="Birren B."/>
        </authorList>
    </citation>
    <scope>NUCLEOTIDE SEQUENCE [LARGE SCALE GENOMIC DNA]</scope>
    <source>
        <strain evidence="1 2">India VII</strain>
    </source>
</reference>
<dbReference type="Proteomes" id="UP000053562">
    <property type="component" value="Unassembled WGS sequence"/>
</dbReference>
<proteinExistence type="predicted"/>
<dbReference type="EMBL" id="KQ234498">
    <property type="protein sequence ID" value="KMZ77129.1"/>
    <property type="molecule type" value="Genomic_DNA"/>
</dbReference>
<name>A0A0J9S302_PLAVI</name>
<accession>A0A0J9S302</accession>
<evidence type="ECO:0008006" key="3">
    <source>
        <dbReference type="Google" id="ProtNLM"/>
    </source>
</evidence>
<evidence type="ECO:0000313" key="1">
    <source>
        <dbReference type="EMBL" id="KMZ77129.1"/>
    </source>
</evidence>
<evidence type="ECO:0000313" key="2">
    <source>
        <dbReference type="Proteomes" id="UP000053562"/>
    </source>
</evidence>